<sequence length="65" mass="7474">QIMANELKVPHVVVSSIYMAVQAIIVVGYIMCLDSGYRYLLCTILLLSLIYVCFMRRYFGLHQSI</sequence>
<keyword evidence="1" id="KW-0812">Transmembrane</keyword>
<dbReference type="GO" id="GO:0016740">
    <property type="term" value="F:transferase activity"/>
    <property type="evidence" value="ECO:0007669"/>
    <property type="project" value="UniProtKB-KW"/>
</dbReference>
<keyword evidence="1" id="KW-0472">Membrane</keyword>
<keyword evidence="1" id="KW-1133">Transmembrane helix</keyword>
<feature type="transmembrane region" description="Helical" evidence="1">
    <location>
        <begin position="37"/>
        <end position="54"/>
    </location>
</feature>
<gene>
    <name evidence="2" type="ORF">E5355_19265</name>
</gene>
<feature type="transmembrane region" description="Helical" evidence="1">
    <location>
        <begin position="12"/>
        <end position="31"/>
    </location>
</feature>
<dbReference type="AlphaFoldDB" id="A0A4S2A7K7"/>
<keyword evidence="3" id="KW-1185">Reference proteome</keyword>
<reference evidence="2 3" key="1">
    <citation type="submission" date="2019-04" db="EMBL/GenBank/DDBJ databases">
        <title>Microbes associate with the intestines of laboratory mice.</title>
        <authorList>
            <person name="Navarre W."/>
            <person name="Wong E."/>
            <person name="Huang K."/>
            <person name="Tropini C."/>
            <person name="Ng K."/>
            <person name="Yu B."/>
        </authorList>
    </citation>
    <scope>NUCLEOTIDE SEQUENCE [LARGE SCALE GENOMIC DNA]</scope>
    <source>
        <strain evidence="2 3">NM69_E16B</strain>
    </source>
</reference>
<dbReference type="Proteomes" id="UP000310532">
    <property type="component" value="Unassembled WGS sequence"/>
</dbReference>
<evidence type="ECO:0000313" key="2">
    <source>
        <dbReference type="EMBL" id="TGX96181.1"/>
    </source>
</evidence>
<evidence type="ECO:0000313" key="3">
    <source>
        <dbReference type="Proteomes" id="UP000310532"/>
    </source>
</evidence>
<keyword evidence="2" id="KW-0808">Transferase</keyword>
<dbReference type="EMBL" id="SRYZ01000147">
    <property type="protein sequence ID" value="TGX96181.1"/>
    <property type="molecule type" value="Genomic_DNA"/>
</dbReference>
<organism evidence="2 3">
    <name type="scientific">Bacteroides muris</name>
    <name type="common">ex Afrizal et al. 2022</name>
    <dbReference type="NCBI Taxonomy" id="2516960"/>
    <lineage>
        <taxon>Bacteria</taxon>
        <taxon>Pseudomonadati</taxon>
        <taxon>Bacteroidota</taxon>
        <taxon>Bacteroidia</taxon>
        <taxon>Bacteroidales</taxon>
        <taxon>Bacteroidaceae</taxon>
        <taxon>Bacteroides</taxon>
    </lineage>
</organism>
<comment type="caution">
    <text evidence="2">The sequence shown here is derived from an EMBL/GenBank/DDBJ whole genome shotgun (WGS) entry which is preliminary data.</text>
</comment>
<protein>
    <submittedName>
        <fullName evidence="2">UDP-GlcNAc--UDP-phosphate GlcNAc-1-phosphate transferase</fullName>
    </submittedName>
</protein>
<proteinExistence type="predicted"/>
<accession>A0A4S2A7K7</accession>
<feature type="non-terminal residue" evidence="2">
    <location>
        <position position="1"/>
    </location>
</feature>
<evidence type="ECO:0000256" key="1">
    <source>
        <dbReference type="SAM" id="Phobius"/>
    </source>
</evidence>
<name>A0A4S2A7K7_9BACE</name>